<dbReference type="SUPFAM" id="SSF56349">
    <property type="entry name" value="DNA breaking-rejoining enzymes"/>
    <property type="match status" value="1"/>
</dbReference>
<dbReference type="EMBL" id="BJYD01000043">
    <property type="protein sequence ID" value="GEN55517.1"/>
    <property type="molecule type" value="Genomic_DNA"/>
</dbReference>
<dbReference type="Proteomes" id="UP000321886">
    <property type="component" value="Unassembled WGS sequence"/>
</dbReference>
<name>A0A511WX42_9BACI</name>
<dbReference type="RefSeq" id="WP_167506275.1">
    <property type="nucleotide sequence ID" value="NZ_BJYD01000043.1"/>
</dbReference>
<keyword evidence="1" id="KW-0233">DNA recombination</keyword>
<proteinExistence type="predicted"/>
<dbReference type="GO" id="GO:0003677">
    <property type="term" value="F:DNA binding"/>
    <property type="evidence" value="ECO:0007669"/>
    <property type="project" value="InterPro"/>
</dbReference>
<gene>
    <name evidence="3" type="ORF">HFA01_37790</name>
</gene>
<dbReference type="InterPro" id="IPR013762">
    <property type="entry name" value="Integrase-like_cat_sf"/>
</dbReference>
<evidence type="ECO:0000313" key="3">
    <source>
        <dbReference type="EMBL" id="GEN55517.1"/>
    </source>
</evidence>
<keyword evidence="4" id="KW-1185">Reference proteome</keyword>
<reference evidence="3 4" key="1">
    <citation type="submission" date="2019-07" db="EMBL/GenBank/DDBJ databases">
        <title>Whole genome shotgun sequence of Halobacillus faecis NBRC 103569.</title>
        <authorList>
            <person name="Hosoyama A."/>
            <person name="Uohara A."/>
            <person name="Ohji S."/>
            <person name="Ichikawa N."/>
        </authorList>
    </citation>
    <scope>NUCLEOTIDE SEQUENCE [LARGE SCALE GENOMIC DNA]</scope>
    <source>
        <strain evidence="3 4">NBRC 103569</strain>
    </source>
</reference>
<feature type="domain" description="Tyr recombinase" evidence="2">
    <location>
        <begin position="2"/>
        <end position="172"/>
    </location>
</feature>
<dbReference type="InterPro" id="IPR050090">
    <property type="entry name" value="Tyrosine_recombinase_XerCD"/>
</dbReference>
<evidence type="ECO:0000313" key="4">
    <source>
        <dbReference type="Proteomes" id="UP000321886"/>
    </source>
</evidence>
<dbReference type="AlphaFoldDB" id="A0A511WX42"/>
<dbReference type="PANTHER" id="PTHR30349">
    <property type="entry name" value="PHAGE INTEGRASE-RELATED"/>
    <property type="match status" value="1"/>
</dbReference>
<accession>A0A511WX42</accession>
<dbReference type="GO" id="GO:0006310">
    <property type="term" value="P:DNA recombination"/>
    <property type="evidence" value="ECO:0007669"/>
    <property type="project" value="UniProtKB-KW"/>
</dbReference>
<evidence type="ECO:0000256" key="1">
    <source>
        <dbReference type="ARBA" id="ARBA00023172"/>
    </source>
</evidence>
<organism evidence="3 4">
    <name type="scientific">Halobacillus faecis</name>
    <dbReference type="NCBI Taxonomy" id="360184"/>
    <lineage>
        <taxon>Bacteria</taxon>
        <taxon>Bacillati</taxon>
        <taxon>Bacillota</taxon>
        <taxon>Bacilli</taxon>
        <taxon>Bacillales</taxon>
        <taxon>Bacillaceae</taxon>
        <taxon>Halobacillus</taxon>
    </lineage>
</organism>
<dbReference type="PANTHER" id="PTHR30349:SF82">
    <property type="entry name" value="INTEGRASE_RECOMBINASE YOEC-RELATED"/>
    <property type="match status" value="1"/>
</dbReference>
<protein>
    <submittedName>
        <fullName evidence="3">Site-specific integrase</fullName>
    </submittedName>
</protein>
<sequence length="176" mass="20560">MEFVDPIYNKKDLTLFRKKLRSQVNGDRNLLFFELGLATALRQSDLLDLTVKDVKYGIIRVRSKKRNKAIEIRLNDRVHSLAKAYIDSMDDDEKLFKFYRSTANRFLKKAAHECGLEENVGTHTMRKTKAYHLYIDSGYNISLVMDLLQHDEEGSTLSYIGWKKQKLEEELSAHDL</sequence>
<comment type="caution">
    <text evidence="3">The sequence shown here is derived from an EMBL/GenBank/DDBJ whole genome shotgun (WGS) entry which is preliminary data.</text>
</comment>
<dbReference type="Gene3D" id="1.10.443.10">
    <property type="entry name" value="Intergrase catalytic core"/>
    <property type="match status" value="1"/>
</dbReference>
<evidence type="ECO:0000259" key="2">
    <source>
        <dbReference type="PROSITE" id="PS51898"/>
    </source>
</evidence>
<dbReference type="InterPro" id="IPR011010">
    <property type="entry name" value="DNA_brk_join_enz"/>
</dbReference>
<dbReference type="InterPro" id="IPR002104">
    <property type="entry name" value="Integrase_catalytic"/>
</dbReference>
<dbReference type="PROSITE" id="PS51898">
    <property type="entry name" value="TYR_RECOMBINASE"/>
    <property type="match status" value="1"/>
</dbReference>
<dbReference type="Pfam" id="PF00589">
    <property type="entry name" value="Phage_integrase"/>
    <property type="match status" value="1"/>
</dbReference>
<dbReference type="GO" id="GO:0015074">
    <property type="term" value="P:DNA integration"/>
    <property type="evidence" value="ECO:0007669"/>
    <property type="project" value="InterPro"/>
</dbReference>